<feature type="region of interest" description="Disordered" evidence="1">
    <location>
        <begin position="99"/>
        <end position="121"/>
    </location>
</feature>
<name>A0A133V6P5_9EURY</name>
<sequence length="121" mass="12989">MDRRAEGQRPTRSRPCTRRRSGGSKPFSFHLRGGGVARGVLRENTAGGGKPLSAGSQGAERRPARDVKREALSEKALDGKLWAVGGPFSLYSLIPPFPTVSLSDLDREGDATGSRRNGEVK</sequence>
<dbReference type="Proteomes" id="UP000070400">
    <property type="component" value="Unassembled WGS sequence"/>
</dbReference>
<dbReference type="AlphaFoldDB" id="A0A133V6P5"/>
<accession>A0A133V6P5</accession>
<evidence type="ECO:0000313" key="2">
    <source>
        <dbReference type="EMBL" id="KXB02103.1"/>
    </source>
</evidence>
<keyword evidence="3" id="KW-1185">Reference proteome</keyword>
<feature type="compositionally biased region" description="Basic and acidic residues" evidence="1">
    <location>
        <begin position="59"/>
        <end position="71"/>
    </location>
</feature>
<dbReference type="EMBL" id="LHXX01000025">
    <property type="protein sequence ID" value="KXB02103.1"/>
    <property type="molecule type" value="Genomic_DNA"/>
</dbReference>
<feature type="region of interest" description="Disordered" evidence="1">
    <location>
        <begin position="1"/>
        <end position="71"/>
    </location>
</feature>
<comment type="caution">
    <text evidence="2">The sequence shown here is derived from an EMBL/GenBank/DDBJ whole genome shotgun (WGS) entry which is preliminary data.</text>
</comment>
<evidence type="ECO:0000256" key="1">
    <source>
        <dbReference type="SAM" id="MobiDB-lite"/>
    </source>
</evidence>
<gene>
    <name evidence="2" type="ORF">AKJ43_02430</name>
</gene>
<evidence type="ECO:0000313" key="3">
    <source>
        <dbReference type="Proteomes" id="UP000070400"/>
    </source>
</evidence>
<reference evidence="2 3" key="1">
    <citation type="journal article" date="2016" name="Sci. Rep.">
        <title>Metabolic traits of an uncultured archaeal lineage -MSBL1- from brine pools of the Red Sea.</title>
        <authorList>
            <person name="Mwirichia R."/>
            <person name="Alam I."/>
            <person name="Rashid M."/>
            <person name="Vinu M."/>
            <person name="Ba-Alawi W."/>
            <person name="Anthony Kamau A."/>
            <person name="Kamanda Ngugi D."/>
            <person name="Goker M."/>
            <person name="Klenk H.P."/>
            <person name="Bajic V."/>
            <person name="Stingl U."/>
        </authorList>
    </citation>
    <scope>NUCLEOTIDE SEQUENCE [LARGE SCALE GENOMIC DNA]</scope>
    <source>
        <strain evidence="2">SCGC-AAA261D19</strain>
    </source>
</reference>
<proteinExistence type="predicted"/>
<protein>
    <submittedName>
        <fullName evidence="2">Uncharacterized protein</fullName>
    </submittedName>
</protein>
<organism evidence="2 3">
    <name type="scientific">candidate division MSBL1 archaeon SCGC-AAA261D19</name>
    <dbReference type="NCBI Taxonomy" id="1698273"/>
    <lineage>
        <taxon>Archaea</taxon>
        <taxon>Methanobacteriati</taxon>
        <taxon>Methanobacteriota</taxon>
        <taxon>candidate division MSBL1</taxon>
    </lineage>
</organism>
<feature type="compositionally biased region" description="Basic residues" evidence="1">
    <location>
        <begin position="11"/>
        <end position="22"/>
    </location>
</feature>